<dbReference type="Proteomes" id="UP000673691">
    <property type="component" value="Unassembled WGS sequence"/>
</dbReference>
<dbReference type="GO" id="GO:0005524">
    <property type="term" value="F:ATP binding"/>
    <property type="evidence" value="ECO:0007669"/>
    <property type="project" value="UniProtKB-UniRule"/>
</dbReference>
<organism evidence="8 9">
    <name type="scientific">Olpidium bornovanus</name>
    <dbReference type="NCBI Taxonomy" id="278681"/>
    <lineage>
        <taxon>Eukaryota</taxon>
        <taxon>Fungi</taxon>
        <taxon>Fungi incertae sedis</taxon>
        <taxon>Olpidiomycota</taxon>
        <taxon>Olpidiomycotina</taxon>
        <taxon>Olpidiomycetes</taxon>
        <taxon>Olpidiales</taxon>
        <taxon>Olpidiaceae</taxon>
        <taxon>Olpidium</taxon>
    </lineage>
</organism>
<dbReference type="InterPro" id="IPR011009">
    <property type="entry name" value="Kinase-like_dom_sf"/>
</dbReference>
<keyword evidence="2 5" id="KW-0547">Nucleotide-binding</keyword>
<dbReference type="GO" id="GO:0000165">
    <property type="term" value="P:MAPK cascade"/>
    <property type="evidence" value="ECO:0007669"/>
    <property type="project" value="UniProtKB-ARBA"/>
</dbReference>
<protein>
    <recommendedName>
        <fullName evidence="7">Protein kinase domain-containing protein</fullName>
    </recommendedName>
</protein>
<dbReference type="EMBL" id="JAEFCI010004419">
    <property type="protein sequence ID" value="KAG5460960.1"/>
    <property type="molecule type" value="Genomic_DNA"/>
</dbReference>
<evidence type="ECO:0000259" key="7">
    <source>
        <dbReference type="PROSITE" id="PS50011"/>
    </source>
</evidence>
<dbReference type="PANTHER" id="PTHR48016:SF56">
    <property type="entry name" value="MAPKK KINASE"/>
    <property type="match status" value="1"/>
</dbReference>
<keyword evidence="1" id="KW-0808">Transferase</keyword>
<keyword evidence="4 5" id="KW-0067">ATP-binding</keyword>
<name>A0A8H7ZX00_9FUNG</name>
<evidence type="ECO:0000256" key="6">
    <source>
        <dbReference type="SAM" id="MobiDB-lite"/>
    </source>
</evidence>
<dbReference type="InterPro" id="IPR017441">
    <property type="entry name" value="Protein_kinase_ATP_BS"/>
</dbReference>
<feature type="binding site" evidence="5">
    <location>
        <position position="213"/>
    </location>
    <ligand>
        <name>ATP</name>
        <dbReference type="ChEBI" id="CHEBI:30616"/>
    </ligand>
</feature>
<evidence type="ECO:0000256" key="5">
    <source>
        <dbReference type="PROSITE-ProRule" id="PRU10141"/>
    </source>
</evidence>
<sequence length="262" mass="28796">MEREQNAARWLTSPVARQRQSEIFGERERPASELITADLSKYFSGYLASGDREAQPQQGEEQPVASENRHLPPTPAIMRVISPDANTFTQSPDELVTEVGKEEDRTETSSQNAKGADGSAENQSTPKLTRAACKYSGRGGHGLGTMLRETNCRGPASDDHSGAGKNNKKNSTASRQQSQGLMKWIKGEVIGKGSFGTVCLGMNPRSGELLAVKQVELPSETRLAANDDRKRSMLQALQREINLLKNMEHENIVRYMGVLVIR</sequence>
<keyword evidence="3" id="KW-0418">Kinase</keyword>
<dbReference type="InterPro" id="IPR000719">
    <property type="entry name" value="Prot_kinase_dom"/>
</dbReference>
<keyword evidence="9" id="KW-1185">Reference proteome</keyword>
<evidence type="ECO:0000313" key="9">
    <source>
        <dbReference type="Proteomes" id="UP000673691"/>
    </source>
</evidence>
<dbReference type="OrthoDB" id="266718at2759"/>
<evidence type="ECO:0000256" key="3">
    <source>
        <dbReference type="ARBA" id="ARBA00022777"/>
    </source>
</evidence>
<evidence type="ECO:0000256" key="1">
    <source>
        <dbReference type="ARBA" id="ARBA00022679"/>
    </source>
</evidence>
<dbReference type="Gene3D" id="3.30.200.20">
    <property type="entry name" value="Phosphorylase Kinase, domain 1"/>
    <property type="match status" value="1"/>
</dbReference>
<accession>A0A8H7ZX00</accession>
<proteinExistence type="predicted"/>
<dbReference type="PROSITE" id="PS50011">
    <property type="entry name" value="PROTEIN_KINASE_DOM"/>
    <property type="match status" value="1"/>
</dbReference>
<gene>
    <name evidence="8" type="ORF">BJ554DRAFT_6927</name>
</gene>
<evidence type="ECO:0000313" key="8">
    <source>
        <dbReference type="EMBL" id="KAG5460960.1"/>
    </source>
</evidence>
<reference evidence="8 9" key="1">
    <citation type="journal article" name="Sci. Rep.">
        <title>Genome-scale phylogenetic analyses confirm Olpidium as the closest living zoosporic fungus to the non-flagellated, terrestrial fungi.</title>
        <authorList>
            <person name="Chang Y."/>
            <person name="Rochon D."/>
            <person name="Sekimoto S."/>
            <person name="Wang Y."/>
            <person name="Chovatia M."/>
            <person name="Sandor L."/>
            <person name="Salamov A."/>
            <person name="Grigoriev I.V."/>
            <person name="Stajich J.E."/>
            <person name="Spatafora J.W."/>
        </authorList>
    </citation>
    <scope>NUCLEOTIDE SEQUENCE [LARGE SCALE GENOMIC DNA]</scope>
    <source>
        <strain evidence="8">S191</strain>
    </source>
</reference>
<feature type="compositionally biased region" description="Polar residues" evidence="6">
    <location>
        <begin position="169"/>
        <end position="178"/>
    </location>
</feature>
<dbReference type="PANTHER" id="PTHR48016">
    <property type="entry name" value="MAP KINASE KINASE KINASE SSK2-RELATED-RELATED"/>
    <property type="match status" value="1"/>
</dbReference>
<evidence type="ECO:0000256" key="2">
    <source>
        <dbReference type="ARBA" id="ARBA00022741"/>
    </source>
</evidence>
<dbReference type="Pfam" id="PF00069">
    <property type="entry name" value="Pkinase"/>
    <property type="match status" value="1"/>
</dbReference>
<comment type="caution">
    <text evidence="8">The sequence shown here is derived from an EMBL/GenBank/DDBJ whole genome shotgun (WGS) entry which is preliminary data.</text>
</comment>
<dbReference type="AlphaFoldDB" id="A0A8H7ZX00"/>
<feature type="region of interest" description="Disordered" evidence="6">
    <location>
        <begin position="47"/>
        <end position="127"/>
    </location>
</feature>
<evidence type="ECO:0000256" key="4">
    <source>
        <dbReference type="ARBA" id="ARBA00022840"/>
    </source>
</evidence>
<dbReference type="GO" id="GO:0004672">
    <property type="term" value="F:protein kinase activity"/>
    <property type="evidence" value="ECO:0007669"/>
    <property type="project" value="InterPro"/>
</dbReference>
<feature type="region of interest" description="Disordered" evidence="6">
    <location>
        <begin position="146"/>
        <end position="178"/>
    </location>
</feature>
<feature type="non-terminal residue" evidence="8">
    <location>
        <position position="262"/>
    </location>
</feature>
<feature type="domain" description="Protein kinase" evidence="7">
    <location>
        <begin position="184"/>
        <end position="262"/>
    </location>
</feature>
<dbReference type="SUPFAM" id="SSF56112">
    <property type="entry name" value="Protein kinase-like (PK-like)"/>
    <property type="match status" value="1"/>
</dbReference>
<dbReference type="InterPro" id="IPR050538">
    <property type="entry name" value="MAP_kinase_kinase_kinase"/>
</dbReference>
<dbReference type="PROSITE" id="PS00107">
    <property type="entry name" value="PROTEIN_KINASE_ATP"/>
    <property type="match status" value="1"/>
</dbReference>